<comment type="similarity">
    <text evidence="12">Belongs to the UbiA prenyltransferase family. DGGGP synthase subfamily.</text>
</comment>
<keyword evidence="11 12" id="KW-1208">Phospholipid metabolism</keyword>
<dbReference type="EMBL" id="AOJD01000023">
    <property type="protein sequence ID" value="ELZ39882.1"/>
    <property type="molecule type" value="Genomic_DNA"/>
</dbReference>
<evidence type="ECO:0000256" key="11">
    <source>
        <dbReference type="ARBA" id="ARBA00023264"/>
    </source>
</evidence>
<feature type="transmembrane region" description="Helical" evidence="12">
    <location>
        <begin position="250"/>
        <end position="268"/>
    </location>
</feature>
<keyword evidence="6 12" id="KW-0460">Magnesium</keyword>
<dbReference type="InterPro" id="IPR050475">
    <property type="entry name" value="Prenyltransferase_related"/>
</dbReference>
<keyword evidence="3 12" id="KW-0444">Lipid biosynthesis</keyword>
<keyword evidence="2 12" id="KW-1003">Cell membrane</keyword>
<keyword evidence="14" id="KW-1185">Reference proteome</keyword>
<comment type="catalytic activity">
    <reaction evidence="12">
        <text>sn-3-O-(geranylgeranyl)glycerol 1-phosphate + (2E,6E,10E)-geranylgeranyl diphosphate = 2,3-bis-O-(geranylgeranyl)-sn-glycerol 1-phosphate + diphosphate</text>
        <dbReference type="Rhea" id="RHEA:18109"/>
        <dbReference type="ChEBI" id="CHEBI:33019"/>
        <dbReference type="ChEBI" id="CHEBI:57677"/>
        <dbReference type="ChEBI" id="CHEBI:58756"/>
        <dbReference type="ChEBI" id="CHEBI:58837"/>
        <dbReference type="EC" id="2.5.1.42"/>
    </reaction>
</comment>
<dbReference type="PATRIC" id="fig|1227485.3.peg.485"/>
<protein>
    <recommendedName>
        <fullName evidence="12">Digeranylgeranylglyceryl phosphate synthase</fullName>
        <shortName evidence="12">DGGGP synthase</shortName>
        <shortName evidence="12">DGGGPS</shortName>
        <ecNumber evidence="12">2.5.1.42</ecNumber>
    </recommendedName>
    <alternativeName>
        <fullName evidence="12">(S)-2,3-di-O-geranylgeranylglyceryl phosphate synthase</fullName>
    </alternativeName>
    <alternativeName>
        <fullName evidence="12">Geranylgeranylglycerol-phosphate geranylgeranyltransferase</fullName>
    </alternativeName>
</protein>
<comment type="function">
    <text evidence="12">Prenyltransferase that catalyzes the transfer of the geranylgeranyl moiety of geranylgeranyl diphosphate (GGPP) to the C2 hydroxyl of (S)-3-O-geranylgeranylglyceryl phosphate (GGGP). This reaction is the second ether-bond-formation step in the biosynthesis of archaeal membrane lipids.</text>
</comment>
<feature type="transmembrane region" description="Helical" evidence="12">
    <location>
        <begin position="155"/>
        <end position="174"/>
    </location>
</feature>
<keyword evidence="8 12" id="KW-0443">Lipid metabolism</keyword>
<dbReference type="PANTHER" id="PTHR42723:SF1">
    <property type="entry name" value="CHLOROPHYLL SYNTHASE, CHLOROPLASTIC"/>
    <property type="match status" value="1"/>
</dbReference>
<evidence type="ECO:0000256" key="5">
    <source>
        <dbReference type="ARBA" id="ARBA00022692"/>
    </source>
</evidence>
<comment type="caution">
    <text evidence="13">The sequence shown here is derived from an EMBL/GenBank/DDBJ whole genome shotgun (WGS) entry which is preliminary data.</text>
</comment>
<evidence type="ECO:0000313" key="13">
    <source>
        <dbReference type="EMBL" id="ELZ39882.1"/>
    </source>
</evidence>
<organism evidence="13 14">
    <name type="scientific">Halorubrum tebenquichense DSM 14210</name>
    <dbReference type="NCBI Taxonomy" id="1227485"/>
    <lineage>
        <taxon>Archaea</taxon>
        <taxon>Methanobacteriati</taxon>
        <taxon>Methanobacteriota</taxon>
        <taxon>Stenosarchaea group</taxon>
        <taxon>Halobacteria</taxon>
        <taxon>Halobacteriales</taxon>
        <taxon>Haloferacaceae</taxon>
        <taxon>Halorubrum</taxon>
    </lineage>
</organism>
<accession>M0DYV2</accession>
<evidence type="ECO:0000256" key="6">
    <source>
        <dbReference type="ARBA" id="ARBA00022842"/>
    </source>
</evidence>
<dbReference type="Proteomes" id="UP000011523">
    <property type="component" value="Unassembled WGS sequence"/>
</dbReference>
<keyword evidence="4 12" id="KW-0808">Transferase</keyword>
<keyword evidence="9 12" id="KW-0472">Membrane</keyword>
<evidence type="ECO:0000256" key="12">
    <source>
        <dbReference type="HAMAP-Rule" id="MF_01286"/>
    </source>
</evidence>
<dbReference type="PANTHER" id="PTHR42723">
    <property type="entry name" value="CHLOROPHYLL SYNTHASE"/>
    <property type="match status" value="1"/>
</dbReference>
<dbReference type="Gene3D" id="1.20.120.1780">
    <property type="entry name" value="UbiA prenyltransferase"/>
    <property type="match status" value="1"/>
</dbReference>
<dbReference type="GO" id="GO:0046474">
    <property type="term" value="P:glycerophospholipid biosynthetic process"/>
    <property type="evidence" value="ECO:0007669"/>
    <property type="project" value="UniProtKB-UniRule"/>
</dbReference>
<name>M0DYV2_9EURY</name>
<sequence>MPNRRPRPTDPAPFIPRGREYADDVRDTFRGVVELARPGNCVAAGVLTATGAFVAGASGAAVPTALAAVTTVFAVAAGNAINDYFDREIDAVNRPDRPIPRGAVSPRGALATAVVWFAVAVAAALPLPPLSIGIAAVNLVALVTYTSLFKGTPGLGNALVAYLVGSTFLFGGAAVGSPRAVLVLAALAGLSTFTREVIKDVEDVAGDREEGLTTLPIAVGERRALWIGAAALVAAVAVSPLPYLSGTLGAAYLAVVAVADAVMLYAAYEGFADPAAAQRRFKYGTFLAAAAFVVGRAAVVL</sequence>
<dbReference type="CDD" id="cd13961">
    <property type="entry name" value="PT_UbiA_DGGGPS"/>
    <property type="match status" value="1"/>
</dbReference>
<evidence type="ECO:0000256" key="4">
    <source>
        <dbReference type="ARBA" id="ARBA00022679"/>
    </source>
</evidence>
<evidence type="ECO:0000256" key="10">
    <source>
        <dbReference type="ARBA" id="ARBA00023209"/>
    </source>
</evidence>
<proteinExistence type="inferred from homology"/>
<feature type="transmembrane region" description="Helical" evidence="12">
    <location>
        <begin position="224"/>
        <end position="244"/>
    </location>
</feature>
<dbReference type="GO" id="GO:0000287">
    <property type="term" value="F:magnesium ion binding"/>
    <property type="evidence" value="ECO:0007669"/>
    <property type="project" value="UniProtKB-UniRule"/>
</dbReference>
<evidence type="ECO:0000256" key="7">
    <source>
        <dbReference type="ARBA" id="ARBA00022989"/>
    </source>
</evidence>
<dbReference type="AlphaFoldDB" id="M0DYV2"/>
<keyword evidence="10 12" id="KW-0594">Phospholipid biosynthesis</keyword>
<comment type="pathway">
    <text evidence="12">Membrane lipid metabolism; glycerophospholipid metabolism.</text>
</comment>
<feature type="transmembrane region" description="Helical" evidence="12">
    <location>
        <begin position="130"/>
        <end position="148"/>
    </location>
</feature>
<comment type="cofactor">
    <cofactor evidence="12">
        <name>Mg(2+)</name>
        <dbReference type="ChEBI" id="CHEBI:18420"/>
    </cofactor>
</comment>
<dbReference type="HAMAP" id="MF_01286">
    <property type="entry name" value="DGGGP_synth"/>
    <property type="match status" value="1"/>
</dbReference>
<feature type="transmembrane region" description="Helical" evidence="12">
    <location>
        <begin position="280"/>
        <end position="299"/>
    </location>
</feature>
<dbReference type="UniPathway" id="UPA00940"/>
<dbReference type="GO" id="GO:0005886">
    <property type="term" value="C:plasma membrane"/>
    <property type="evidence" value="ECO:0007669"/>
    <property type="project" value="UniProtKB-SubCell"/>
</dbReference>
<dbReference type="InterPro" id="IPR000537">
    <property type="entry name" value="UbiA_prenyltransferase"/>
</dbReference>
<dbReference type="Gene3D" id="1.10.357.140">
    <property type="entry name" value="UbiA prenyltransferase"/>
    <property type="match status" value="1"/>
</dbReference>
<evidence type="ECO:0000313" key="14">
    <source>
        <dbReference type="Proteomes" id="UP000011523"/>
    </source>
</evidence>
<comment type="subcellular location">
    <subcellularLocation>
        <location evidence="1 12">Cell membrane</location>
        <topology evidence="1 12">Multi-pass membrane protein</topology>
    </subcellularLocation>
</comment>
<evidence type="ECO:0000256" key="3">
    <source>
        <dbReference type="ARBA" id="ARBA00022516"/>
    </source>
</evidence>
<gene>
    <name evidence="13" type="primary">ubiA</name>
    <name evidence="13" type="ORF">C472_02549</name>
</gene>
<reference evidence="13 14" key="1">
    <citation type="journal article" date="2014" name="PLoS Genet.">
        <title>Phylogenetically driven sequencing of extremely halophilic archaea reveals strategies for static and dynamic osmo-response.</title>
        <authorList>
            <person name="Becker E.A."/>
            <person name="Seitzer P.M."/>
            <person name="Tritt A."/>
            <person name="Larsen D."/>
            <person name="Krusor M."/>
            <person name="Yao A.I."/>
            <person name="Wu D."/>
            <person name="Madern D."/>
            <person name="Eisen J.A."/>
            <person name="Darling A.E."/>
            <person name="Facciotti M.T."/>
        </authorList>
    </citation>
    <scope>NUCLEOTIDE SEQUENCE [LARGE SCALE GENOMIC DNA]</scope>
    <source>
        <strain evidence="13 14">DSM 14210</strain>
    </source>
</reference>
<feature type="transmembrane region" description="Helical" evidence="12">
    <location>
        <begin position="104"/>
        <end position="124"/>
    </location>
</feature>
<evidence type="ECO:0000256" key="8">
    <source>
        <dbReference type="ARBA" id="ARBA00023098"/>
    </source>
</evidence>
<dbReference type="Pfam" id="PF01040">
    <property type="entry name" value="UbiA"/>
    <property type="match status" value="1"/>
</dbReference>
<dbReference type="InterPro" id="IPR023547">
    <property type="entry name" value="DGGGP_synth"/>
</dbReference>
<dbReference type="InterPro" id="IPR044878">
    <property type="entry name" value="UbiA_sf"/>
</dbReference>
<evidence type="ECO:0000256" key="2">
    <source>
        <dbReference type="ARBA" id="ARBA00022475"/>
    </source>
</evidence>
<dbReference type="GO" id="GO:0047295">
    <property type="term" value="F:geranylgeranylglycerol-phosphate geranylgeranyltransferase activity"/>
    <property type="evidence" value="ECO:0007669"/>
    <property type="project" value="UniProtKB-UniRule"/>
</dbReference>
<keyword evidence="5 12" id="KW-0812">Transmembrane</keyword>
<dbReference type="NCBIfam" id="NF009521">
    <property type="entry name" value="PRK12882.1"/>
    <property type="match status" value="1"/>
</dbReference>
<evidence type="ECO:0000256" key="9">
    <source>
        <dbReference type="ARBA" id="ARBA00023136"/>
    </source>
</evidence>
<evidence type="ECO:0000256" key="1">
    <source>
        <dbReference type="ARBA" id="ARBA00004651"/>
    </source>
</evidence>
<keyword evidence="7 12" id="KW-1133">Transmembrane helix</keyword>
<dbReference type="EC" id="2.5.1.42" evidence="12"/>